<dbReference type="AlphaFoldDB" id="A0A9X1VWZ8"/>
<dbReference type="RefSeq" id="WP_243307714.1">
    <property type="nucleotide sequence ID" value="NZ_JALGBI010000002.1"/>
</dbReference>
<dbReference type="Proteomes" id="UP001139447">
    <property type="component" value="Unassembled WGS sequence"/>
</dbReference>
<evidence type="ECO:0000313" key="3">
    <source>
        <dbReference type="Proteomes" id="UP001139447"/>
    </source>
</evidence>
<comment type="caution">
    <text evidence="2">The sequence shown here is derived from an EMBL/GenBank/DDBJ whole genome shotgun (WGS) entry which is preliminary data.</text>
</comment>
<keyword evidence="1" id="KW-0732">Signal</keyword>
<protein>
    <submittedName>
        <fullName evidence="2">Uncharacterized protein</fullName>
    </submittedName>
</protein>
<feature type="chain" id="PRO_5040866352" evidence="1">
    <location>
        <begin position="39"/>
        <end position="217"/>
    </location>
</feature>
<name>A0A9X1VWZ8_9BURK</name>
<keyword evidence="3" id="KW-1185">Reference proteome</keyword>
<organism evidence="2 3">
    <name type="scientific">Variovorax terrae</name>
    <dbReference type="NCBI Taxonomy" id="2923278"/>
    <lineage>
        <taxon>Bacteria</taxon>
        <taxon>Pseudomonadati</taxon>
        <taxon>Pseudomonadota</taxon>
        <taxon>Betaproteobacteria</taxon>
        <taxon>Burkholderiales</taxon>
        <taxon>Comamonadaceae</taxon>
        <taxon>Variovorax</taxon>
    </lineage>
</organism>
<evidence type="ECO:0000313" key="2">
    <source>
        <dbReference type="EMBL" id="MCJ0764773.1"/>
    </source>
</evidence>
<sequence length="217" mass="21927">MNAQAAPHRAGARATPARTALGAALGAIALFFAQDAQAVFTWAGGFFPAQSVTLRVGSANATVNNVTFNVNSASLFLNPVPVTGTPGNGTPATTPANGTEIQIDAAMPGLFGTYTLALSVDSSAGLSCVGGTGCGTTLIPFSTISWTSYNLDAGGGDIQTGTFNGAAGQPLASRSQASGLFGGTLTMRNVLIFQYDNATLYPSGTYQGRVVYTATNL</sequence>
<dbReference type="EMBL" id="JALGBI010000002">
    <property type="protein sequence ID" value="MCJ0764773.1"/>
    <property type="molecule type" value="Genomic_DNA"/>
</dbReference>
<reference evidence="2" key="1">
    <citation type="submission" date="2022-03" db="EMBL/GenBank/DDBJ databases">
        <authorList>
            <person name="Woo C.Y."/>
        </authorList>
    </citation>
    <scope>NUCLEOTIDE SEQUENCE</scope>
    <source>
        <strain evidence="2">CYS-02</strain>
    </source>
</reference>
<evidence type="ECO:0000256" key="1">
    <source>
        <dbReference type="SAM" id="SignalP"/>
    </source>
</evidence>
<proteinExistence type="predicted"/>
<gene>
    <name evidence="2" type="ORF">MMF98_16270</name>
</gene>
<accession>A0A9X1VWZ8</accession>
<feature type="signal peptide" evidence="1">
    <location>
        <begin position="1"/>
        <end position="38"/>
    </location>
</feature>